<dbReference type="GO" id="GO:0140359">
    <property type="term" value="F:ABC-type transporter activity"/>
    <property type="evidence" value="ECO:0007669"/>
    <property type="project" value="InterPro"/>
</dbReference>
<evidence type="ECO:0000256" key="6">
    <source>
        <dbReference type="ARBA" id="ARBA00022989"/>
    </source>
</evidence>
<protein>
    <recommendedName>
        <fullName evidence="9">ABC transporter domain-containing protein</fullName>
    </recommendedName>
</protein>
<dbReference type="InterPro" id="IPR003593">
    <property type="entry name" value="AAA+_ATPase"/>
</dbReference>
<feature type="transmembrane region" description="Helical" evidence="8">
    <location>
        <begin position="345"/>
        <end position="364"/>
    </location>
</feature>
<evidence type="ECO:0000313" key="10">
    <source>
        <dbReference type="EMBL" id="CAE0463190.1"/>
    </source>
</evidence>
<gene>
    <name evidence="10" type="ORF">CDEB00056_LOCUS8031</name>
</gene>
<reference evidence="10" key="1">
    <citation type="submission" date="2021-01" db="EMBL/GenBank/DDBJ databases">
        <authorList>
            <person name="Corre E."/>
            <person name="Pelletier E."/>
            <person name="Niang G."/>
            <person name="Scheremetjew M."/>
            <person name="Finn R."/>
            <person name="Kale V."/>
            <person name="Holt S."/>
            <person name="Cochrane G."/>
            <person name="Meng A."/>
            <person name="Brown T."/>
            <person name="Cohen L."/>
        </authorList>
    </citation>
    <scope>NUCLEOTIDE SEQUENCE</scope>
    <source>
        <strain evidence="10">MM31A-1</strain>
    </source>
</reference>
<dbReference type="AlphaFoldDB" id="A0A7S3Q275"/>
<keyword evidence="2" id="KW-0813">Transport</keyword>
<keyword evidence="6 8" id="KW-1133">Transmembrane helix</keyword>
<organism evidence="10">
    <name type="scientific">Chaetoceros debilis</name>
    <dbReference type="NCBI Taxonomy" id="122233"/>
    <lineage>
        <taxon>Eukaryota</taxon>
        <taxon>Sar</taxon>
        <taxon>Stramenopiles</taxon>
        <taxon>Ochrophyta</taxon>
        <taxon>Bacillariophyta</taxon>
        <taxon>Coscinodiscophyceae</taxon>
        <taxon>Chaetocerotophycidae</taxon>
        <taxon>Chaetocerotales</taxon>
        <taxon>Chaetocerotaceae</taxon>
        <taxon>Chaetoceros</taxon>
    </lineage>
</organism>
<sequence>MSSHSTTGADDPFFPREGKTLTWSKVNMSVAGTKKKPPKSLLQDVWGECPKKEITAIMGPSGAGKTSLLNIIAGRSRTGGALSVTADVRLNNSPVDPTSLDIRKQIAFVAQDDSLMATATPRESIRFSAKLRLSRATTEEELDTLTDTMIDSLGLSHCADTYVGSALMKGISGGERKRTSVGVELVTKPAIIFLDEPTSGLDSYSATQVIELLHKVAEAGTSVLFTIHQPSSEIFNAFDHLILLNKGRVMYQGAVGSIPTFFENCKHPVPPNYNPADWIMTIAQQIPEEQLNQDGFFQSDNRNLGVSLDGGFSKKSDIITHGGAVQSSMLFKRELQNIVRDKASLGARFGITIFLNLLFGIIFLDVGRLDNENVSNTRSHFGALVMVMISSMFGAAQPALFAIPVERPVFLREYSTNHYGVLPYFMNRLAIEATMTFLQTLVAMLIVHWLIGFQANFFMLALIAYALSMASTAVAVLLGCAIDDTKMAQEFLPLLFVPQMLFAGFFVAVEFLPNWLQWVQYVCSLSYALRLAMLAEFDSCVNVEPEFSNSTSVSNCLMILKDINSDYDSAWWYWLLLGALFLVLRLWALWVLKSKAQSFY</sequence>
<evidence type="ECO:0000256" key="1">
    <source>
        <dbReference type="ARBA" id="ARBA00004141"/>
    </source>
</evidence>
<feature type="transmembrane region" description="Helical" evidence="8">
    <location>
        <begin position="384"/>
        <end position="403"/>
    </location>
</feature>
<feature type="transmembrane region" description="Helical" evidence="8">
    <location>
        <begin position="491"/>
        <end position="512"/>
    </location>
</feature>
<keyword evidence="4" id="KW-0547">Nucleotide-binding</keyword>
<dbReference type="GO" id="GO:0016887">
    <property type="term" value="F:ATP hydrolysis activity"/>
    <property type="evidence" value="ECO:0007669"/>
    <property type="project" value="InterPro"/>
</dbReference>
<evidence type="ECO:0000256" key="7">
    <source>
        <dbReference type="ARBA" id="ARBA00023136"/>
    </source>
</evidence>
<dbReference type="GO" id="GO:0005524">
    <property type="term" value="F:ATP binding"/>
    <property type="evidence" value="ECO:0007669"/>
    <property type="project" value="UniProtKB-KW"/>
</dbReference>
<evidence type="ECO:0000256" key="3">
    <source>
        <dbReference type="ARBA" id="ARBA00022692"/>
    </source>
</evidence>
<dbReference type="PROSITE" id="PS50893">
    <property type="entry name" value="ABC_TRANSPORTER_2"/>
    <property type="match status" value="1"/>
</dbReference>
<dbReference type="Pfam" id="PF00005">
    <property type="entry name" value="ABC_tran"/>
    <property type="match status" value="1"/>
</dbReference>
<dbReference type="InterPro" id="IPR027417">
    <property type="entry name" value="P-loop_NTPase"/>
</dbReference>
<comment type="subcellular location">
    <subcellularLocation>
        <location evidence="1">Membrane</location>
        <topology evidence="1">Multi-pass membrane protein</topology>
    </subcellularLocation>
</comment>
<accession>A0A7S3Q275</accession>
<name>A0A7S3Q275_9STRA</name>
<dbReference type="Gene3D" id="3.40.50.300">
    <property type="entry name" value="P-loop containing nucleotide triphosphate hydrolases"/>
    <property type="match status" value="1"/>
</dbReference>
<evidence type="ECO:0000256" key="4">
    <source>
        <dbReference type="ARBA" id="ARBA00022741"/>
    </source>
</evidence>
<evidence type="ECO:0000256" key="5">
    <source>
        <dbReference type="ARBA" id="ARBA00022840"/>
    </source>
</evidence>
<proteinExistence type="predicted"/>
<dbReference type="InterPro" id="IPR003439">
    <property type="entry name" value="ABC_transporter-like_ATP-bd"/>
</dbReference>
<dbReference type="SMART" id="SM00382">
    <property type="entry name" value="AAA"/>
    <property type="match status" value="1"/>
</dbReference>
<keyword evidence="5" id="KW-0067">ATP-binding</keyword>
<dbReference type="GO" id="GO:0016020">
    <property type="term" value="C:membrane"/>
    <property type="evidence" value="ECO:0007669"/>
    <property type="project" value="UniProtKB-SubCell"/>
</dbReference>
<evidence type="ECO:0000256" key="2">
    <source>
        <dbReference type="ARBA" id="ARBA00022448"/>
    </source>
</evidence>
<dbReference type="Pfam" id="PF01061">
    <property type="entry name" value="ABC2_membrane"/>
    <property type="match status" value="1"/>
</dbReference>
<dbReference type="SUPFAM" id="SSF52540">
    <property type="entry name" value="P-loop containing nucleoside triphosphate hydrolases"/>
    <property type="match status" value="1"/>
</dbReference>
<dbReference type="PANTHER" id="PTHR48041">
    <property type="entry name" value="ABC TRANSPORTER G FAMILY MEMBER 28"/>
    <property type="match status" value="1"/>
</dbReference>
<feature type="transmembrane region" description="Helical" evidence="8">
    <location>
        <begin position="457"/>
        <end position="479"/>
    </location>
</feature>
<evidence type="ECO:0000259" key="9">
    <source>
        <dbReference type="PROSITE" id="PS50893"/>
    </source>
</evidence>
<dbReference type="EMBL" id="HBIO01010355">
    <property type="protein sequence ID" value="CAE0463190.1"/>
    <property type="molecule type" value="Transcribed_RNA"/>
</dbReference>
<keyword evidence="7 8" id="KW-0472">Membrane</keyword>
<dbReference type="Pfam" id="PF19055">
    <property type="entry name" value="ABC2_membrane_7"/>
    <property type="match status" value="1"/>
</dbReference>
<evidence type="ECO:0000256" key="8">
    <source>
        <dbReference type="SAM" id="Phobius"/>
    </source>
</evidence>
<feature type="domain" description="ABC transporter" evidence="9">
    <location>
        <begin position="21"/>
        <end position="271"/>
    </location>
</feature>
<feature type="transmembrane region" description="Helical" evidence="8">
    <location>
        <begin position="429"/>
        <end position="451"/>
    </location>
</feature>
<dbReference type="InterPro" id="IPR050352">
    <property type="entry name" value="ABCG_transporters"/>
</dbReference>
<dbReference type="PANTHER" id="PTHR48041:SF139">
    <property type="entry name" value="PROTEIN SCARLET"/>
    <property type="match status" value="1"/>
</dbReference>
<feature type="transmembrane region" description="Helical" evidence="8">
    <location>
        <begin position="571"/>
        <end position="592"/>
    </location>
</feature>
<keyword evidence="3 8" id="KW-0812">Transmembrane</keyword>
<dbReference type="InterPro" id="IPR043926">
    <property type="entry name" value="ABCG_dom"/>
</dbReference>
<dbReference type="InterPro" id="IPR013525">
    <property type="entry name" value="ABC2_TM"/>
</dbReference>